<dbReference type="PATRIC" id="fig|1045004.4.peg.19"/>
<dbReference type="GO" id="GO:0032259">
    <property type="term" value="P:methylation"/>
    <property type="evidence" value="ECO:0007669"/>
    <property type="project" value="UniProtKB-KW"/>
</dbReference>
<sequence length="202" mass="23377">MMARNYEKLSEAYYDKIAARFDWSIDGLLSYPFKRLINHELHLQHGQQLLDVGCANGRLLALLNRQAKIQATGLDISAQMIALAKKRLPRGRFVCASAERLPFADGEFDYVICSASFHHFPDPDLFLQEAKRCLEKQGRLIIAEVNIPIFHDFYNRHVAATSEDGDVKAYRPSELSVLFQRNGWQIQKRRLIFQIQYYELSL</sequence>
<feature type="domain" description="Methyltransferase type 11" evidence="1">
    <location>
        <begin position="50"/>
        <end position="142"/>
    </location>
</feature>
<dbReference type="SUPFAM" id="SSF53335">
    <property type="entry name" value="S-adenosyl-L-methionine-dependent methyltransferases"/>
    <property type="match status" value="1"/>
</dbReference>
<organism evidence="2 3">
    <name type="scientific">Oenococcus kitaharae DSM 17330</name>
    <dbReference type="NCBI Taxonomy" id="1045004"/>
    <lineage>
        <taxon>Bacteria</taxon>
        <taxon>Bacillati</taxon>
        <taxon>Bacillota</taxon>
        <taxon>Bacilli</taxon>
        <taxon>Lactobacillales</taxon>
        <taxon>Lactobacillaceae</taxon>
        <taxon>Oenococcus</taxon>
    </lineage>
</organism>
<dbReference type="GO" id="GO:0008757">
    <property type="term" value="F:S-adenosylmethionine-dependent methyltransferase activity"/>
    <property type="evidence" value="ECO:0007669"/>
    <property type="project" value="InterPro"/>
</dbReference>
<evidence type="ECO:0000313" key="2">
    <source>
        <dbReference type="EMBL" id="EHN58147.1"/>
    </source>
</evidence>
<evidence type="ECO:0000313" key="3">
    <source>
        <dbReference type="Proteomes" id="UP000004959"/>
    </source>
</evidence>
<protein>
    <submittedName>
        <fullName evidence="2">SAM-dependent methyltransferase</fullName>
    </submittedName>
</protein>
<keyword evidence="2" id="KW-0808">Transferase</keyword>
<proteinExistence type="predicted"/>
<dbReference type="Pfam" id="PF08241">
    <property type="entry name" value="Methyltransf_11"/>
    <property type="match status" value="1"/>
</dbReference>
<dbReference type="InterPro" id="IPR013216">
    <property type="entry name" value="Methyltransf_11"/>
</dbReference>
<comment type="caution">
    <text evidence="2">The sequence shown here is derived from an EMBL/GenBank/DDBJ whole genome shotgun (WGS) entry which is preliminary data.</text>
</comment>
<dbReference type="EMBL" id="AFVZ01000001">
    <property type="protein sequence ID" value="EHN58147.1"/>
    <property type="molecule type" value="Genomic_DNA"/>
</dbReference>
<reference evidence="2 3" key="1">
    <citation type="journal article" date="2012" name="PLoS ONE">
        <title>Functional divergence in the genus oenococcus as predicted by genome sequencing of the newly-described species, Oenococcus kitaharae.</title>
        <authorList>
            <person name="Borneman A.R."/>
            <person name="McCarthy J.M."/>
            <person name="Chambers P.J."/>
            <person name="Bartowsky E.J."/>
        </authorList>
    </citation>
    <scope>NUCLEOTIDE SEQUENCE [LARGE SCALE GENOMIC DNA]</scope>
    <source>
        <strain evidence="3">DSM17330</strain>
    </source>
</reference>
<dbReference type="InterPro" id="IPR029063">
    <property type="entry name" value="SAM-dependent_MTases_sf"/>
</dbReference>
<dbReference type="PANTHER" id="PTHR43591">
    <property type="entry name" value="METHYLTRANSFERASE"/>
    <property type="match status" value="1"/>
</dbReference>
<gene>
    <name evidence="2" type="ORF">OKIT_0018</name>
</gene>
<evidence type="ECO:0000259" key="1">
    <source>
        <dbReference type="Pfam" id="PF08241"/>
    </source>
</evidence>
<dbReference type="HOGENOM" id="CLU_037990_10_1_9"/>
<keyword evidence="3" id="KW-1185">Reference proteome</keyword>
<dbReference type="Gene3D" id="3.40.50.150">
    <property type="entry name" value="Vaccinia Virus protein VP39"/>
    <property type="match status" value="1"/>
</dbReference>
<dbReference type="AlphaFoldDB" id="G9WIK8"/>
<dbReference type="Proteomes" id="UP000004959">
    <property type="component" value="Chromosome"/>
</dbReference>
<keyword evidence="2" id="KW-0489">Methyltransferase</keyword>
<dbReference type="STRING" id="336988.NT96_03315"/>
<dbReference type="PANTHER" id="PTHR43591:SF24">
    <property type="entry name" value="2-METHOXY-6-POLYPRENYL-1,4-BENZOQUINOL METHYLASE, MITOCHONDRIAL"/>
    <property type="match status" value="1"/>
</dbReference>
<dbReference type="eggNOG" id="COG2226">
    <property type="taxonomic scope" value="Bacteria"/>
</dbReference>
<name>G9WIK8_9LACO</name>
<accession>G9WIK8</accession>
<dbReference type="CDD" id="cd02440">
    <property type="entry name" value="AdoMet_MTases"/>
    <property type="match status" value="1"/>
</dbReference>